<reference evidence="1 2" key="1">
    <citation type="submission" date="2023-06" db="EMBL/GenBank/DDBJ databases">
        <title>Roseiconus lacunae JC819 isolated from Gulf of Mannar region, Tamil Nadu.</title>
        <authorList>
            <person name="Pk S."/>
            <person name="Ch S."/>
            <person name="Ch V.R."/>
        </authorList>
    </citation>
    <scope>NUCLEOTIDE SEQUENCE [LARGE SCALE GENOMIC DNA]</scope>
    <source>
        <strain evidence="1 2">JC819</strain>
    </source>
</reference>
<sequence length="325" mass="37102">MTRIAPIWKKRGLIFDPSEHALPLGCEQFAQSPQALIGEGYIRIYFSTRSRDTKTEKYLSHVCYVDFSNDFQDILRIAQQQVIPLGELGCFDEHGIFPINVVPVGDQVYGYTCGWSRRSAVSVETGIGLAVSHDGGRTFQRRGSGPVLSASLNEPCLVGDGFVRHYQDRYYMWYIYGLPWKHFEGTSQAERIYKIAYATSHDGLTWKKASRSPLISDAIGEDECQALPTVIEYQGRYHMYFCFRYATDFRTNPDRGYRLGYAYSDDLQTWTRDDSLVGISKSGNPNDWDSEMMCYPHVFSHSNQLYLLYNGNQFGRYGFGLAVAE</sequence>
<dbReference type="PANTHER" id="PTHR35279:SF1">
    <property type="entry name" value="ARABINANASE_LEVANSUCRASE_INVERTASE"/>
    <property type="match status" value="1"/>
</dbReference>
<evidence type="ECO:0008006" key="3">
    <source>
        <dbReference type="Google" id="ProtNLM"/>
    </source>
</evidence>
<evidence type="ECO:0000313" key="2">
    <source>
        <dbReference type="Proteomes" id="UP001239462"/>
    </source>
</evidence>
<dbReference type="Proteomes" id="UP001239462">
    <property type="component" value="Unassembled WGS sequence"/>
</dbReference>
<gene>
    <name evidence="1" type="ORF">QTN89_07705</name>
</gene>
<protein>
    <recommendedName>
        <fullName evidence="3">Glycosyl hydrolase family 32 N-terminal domain-containing protein</fullName>
    </recommendedName>
</protein>
<evidence type="ECO:0000313" key="1">
    <source>
        <dbReference type="EMBL" id="MDM4015307.1"/>
    </source>
</evidence>
<dbReference type="RefSeq" id="WP_289162785.1">
    <property type="nucleotide sequence ID" value="NZ_JASZZN010000004.1"/>
</dbReference>
<dbReference type="SUPFAM" id="SSF75005">
    <property type="entry name" value="Arabinanase/levansucrase/invertase"/>
    <property type="match status" value="1"/>
</dbReference>
<dbReference type="Gene3D" id="2.115.10.20">
    <property type="entry name" value="Glycosyl hydrolase domain, family 43"/>
    <property type="match status" value="2"/>
</dbReference>
<dbReference type="EMBL" id="JASZZN010000004">
    <property type="protein sequence ID" value="MDM4015307.1"/>
    <property type="molecule type" value="Genomic_DNA"/>
</dbReference>
<dbReference type="PANTHER" id="PTHR35279">
    <property type="match status" value="1"/>
</dbReference>
<comment type="caution">
    <text evidence="1">The sequence shown here is derived from an EMBL/GenBank/DDBJ whole genome shotgun (WGS) entry which is preliminary data.</text>
</comment>
<organism evidence="1 2">
    <name type="scientific">Roseiconus lacunae</name>
    <dbReference type="NCBI Taxonomy" id="2605694"/>
    <lineage>
        <taxon>Bacteria</taxon>
        <taxon>Pseudomonadati</taxon>
        <taxon>Planctomycetota</taxon>
        <taxon>Planctomycetia</taxon>
        <taxon>Pirellulales</taxon>
        <taxon>Pirellulaceae</taxon>
        <taxon>Roseiconus</taxon>
    </lineage>
</organism>
<accession>A0ABT7PFN9</accession>
<dbReference type="InterPro" id="IPR023296">
    <property type="entry name" value="Glyco_hydro_beta-prop_sf"/>
</dbReference>
<proteinExistence type="predicted"/>
<name>A0ABT7PFN9_9BACT</name>
<keyword evidence="2" id="KW-1185">Reference proteome</keyword>